<sequence length="281" mass="30187">MATVLVTGTSKGIGFETALAFARAGHHVFATMRDPARAPKLAEVAASEALSITISQMDVDSDESVRKGIAEVLANCHLDVLVNNAGLEGMGSVEEQPLSETRAIMETNYFGAIRCMQAVLPGMRQRQSGCIINVTSVAGRIAIPSQGAYCGSKFALEGLTEALASEMKAFNVRVALVEPGAIDTAMSQRVAALAPKSIYSQCGRFTAIVANSLQQPVPPSLVGQKILEVADSGTWQLRHLAGPDAVPFMEMRKRLTDEEWVELWAASDEVFFARLMEELSR</sequence>
<dbReference type="InterPro" id="IPR036291">
    <property type="entry name" value="NAD(P)-bd_dom_sf"/>
</dbReference>
<organism evidence="5 6">
    <name type="scientific">Granulicella mallensis (strain ATCC BAA-1857 / DSM 23137 / MP5ACTX8)</name>
    <dbReference type="NCBI Taxonomy" id="682795"/>
    <lineage>
        <taxon>Bacteria</taxon>
        <taxon>Pseudomonadati</taxon>
        <taxon>Acidobacteriota</taxon>
        <taxon>Terriglobia</taxon>
        <taxon>Terriglobales</taxon>
        <taxon>Acidobacteriaceae</taxon>
        <taxon>Granulicella</taxon>
    </lineage>
</organism>
<dbReference type="EMBL" id="CP003130">
    <property type="protein sequence ID" value="AEU37633.1"/>
    <property type="molecule type" value="Genomic_DNA"/>
</dbReference>
<proteinExistence type="inferred from homology"/>
<evidence type="ECO:0000313" key="6">
    <source>
        <dbReference type="Proteomes" id="UP000007113"/>
    </source>
</evidence>
<dbReference type="OrthoDB" id="9775296at2"/>
<keyword evidence="2 5" id="KW-0560">Oxidoreductase</keyword>
<dbReference type="InterPro" id="IPR020904">
    <property type="entry name" value="Sc_DH/Rdtase_CS"/>
</dbReference>
<dbReference type="STRING" id="682795.AciX8_3335"/>
<keyword evidence="6" id="KW-1185">Reference proteome</keyword>
<protein>
    <submittedName>
        <fullName evidence="5">3-oxoacyl-(Acyl-carrier-protein) reductase</fullName>
        <ecNumber evidence="5">1.1.1.100</ecNumber>
    </submittedName>
</protein>
<dbReference type="InterPro" id="IPR051911">
    <property type="entry name" value="SDR_oxidoreductase"/>
</dbReference>
<dbReference type="Gene3D" id="3.40.50.720">
    <property type="entry name" value="NAD(P)-binding Rossmann-like Domain"/>
    <property type="match status" value="1"/>
</dbReference>
<dbReference type="PRINTS" id="PR00081">
    <property type="entry name" value="GDHRDH"/>
</dbReference>
<evidence type="ECO:0000256" key="3">
    <source>
        <dbReference type="RuleBase" id="RU000363"/>
    </source>
</evidence>
<dbReference type="SMART" id="SM00822">
    <property type="entry name" value="PKS_KR"/>
    <property type="match status" value="1"/>
</dbReference>
<dbReference type="HOGENOM" id="CLU_010194_2_9_0"/>
<gene>
    <name evidence="5" type="ordered locus">AciX8_3335</name>
</gene>
<accession>G8NUU3</accession>
<dbReference type="eggNOG" id="COG0300">
    <property type="taxonomic scope" value="Bacteria"/>
</dbReference>
<dbReference type="AlphaFoldDB" id="G8NUU3"/>
<comment type="similarity">
    <text evidence="1 3">Belongs to the short-chain dehydrogenases/reductases (SDR) family.</text>
</comment>
<dbReference type="PRINTS" id="PR00080">
    <property type="entry name" value="SDRFAMILY"/>
</dbReference>
<dbReference type="PANTHER" id="PTHR43976">
    <property type="entry name" value="SHORT CHAIN DEHYDROGENASE"/>
    <property type="match status" value="1"/>
</dbReference>
<dbReference type="Proteomes" id="UP000007113">
    <property type="component" value="Chromosome"/>
</dbReference>
<feature type="domain" description="Ketoreductase" evidence="4">
    <location>
        <begin position="2"/>
        <end position="185"/>
    </location>
</feature>
<dbReference type="EC" id="1.1.1.100" evidence="5"/>
<dbReference type="InterPro" id="IPR057326">
    <property type="entry name" value="KR_dom"/>
</dbReference>
<dbReference type="PROSITE" id="PS00061">
    <property type="entry name" value="ADH_SHORT"/>
    <property type="match status" value="1"/>
</dbReference>
<dbReference type="SUPFAM" id="SSF51735">
    <property type="entry name" value="NAD(P)-binding Rossmann-fold domains"/>
    <property type="match status" value="1"/>
</dbReference>
<dbReference type="InterPro" id="IPR002347">
    <property type="entry name" value="SDR_fam"/>
</dbReference>
<dbReference type="RefSeq" id="WP_014266507.1">
    <property type="nucleotide sequence ID" value="NC_016631.1"/>
</dbReference>
<dbReference type="GO" id="GO:0004316">
    <property type="term" value="F:3-oxoacyl-[acyl-carrier-protein] reductase (NADPH) activity"/>
    <property type="evidence" value="ECO:0007669"/>
    <property type="project" value="UniProtKB-EC"/>
</dbReference>
<dbReference type="PANTHER" id="PTHR43976:SF16">
    <property type="entry name" value="SHORT-CHAIN DEHYDROGENASE_REDUCTASE FAMILY PROTEIN"/>
    <property type="match status" value="1"/>
</dbReference>
<evidence type="ECO:0000259" key="4">
    <source>
        <dbReference type="SMART" id="SM00822"/>
    </source>
</evidence>
<evidence type="ECO:0000256" key="1">
    <source>
        <dbReference type="ARBA" id="ARBA00006484"/>
    </source>
</evidence>
<dbReference type="KEGG" id="gma:AciX8_3335"/>
<evidence type="ECO:0000256" key="2">
    <source>
        <dbReference type="ARBA" id="ARBA00023002"/>
    </source>
</evidence>
<dbReference type="CDD" id="cd05374">
    <property type="entry name" value="17beta-HSD-like_SDR_c"/>
    <property type="match status" value="1"/>
</dbReference>
<reference evidence="5 6" key="1">
    <citation type="submission" date="2011-11" db="EMBL/GenBank/DDBJ databases">
        <title>Complete sequence of Granulicella mallensis MP5ACTX8.</title>
        <authorList>
            <consortium name="US DOE Joint Genome Institute"/>
            <person name="Lucas S."/>
            <person name="Copeland A."/>
            <person name="Lapidus A."/>
            <person name="Cheng J.-F."/>
            <person name="Goodwin L."/>
            <person name="Pitluck S."/>
            <person name="Peters L."/>
            <person name="Lu M."/>
            <person name="Detter J.C."/>
            <person name="Han C."/>
            <person name="Tapia R."/>
            <person name="Land M."/>
            <person name="Hauser L."/>
            <person name="Kyrpides N."/>
            <person name="Ivanova N."/>
            <person name="Mikhailova N."/>
            <person name="Pagani I."/>
            <person name="Rawat S."/>
            <person name="Mannisto M."/>
            <person name="Haggblom M."/>
            <person name="Woyke T."/>
        </authorList>
    </citation>
    <scope>NUCLEOTIDE SEQUENCE [LARGE SCALE GENOMIC DNA]</scope>
    <source>
        <strain evidence="6">ATCC BAA-1857 / DSM 23137 / MP5ACTX8</strain>
    </source>
</reference>
<dbReference type="Pfam" id="PF00106">
    <property type="entry name" value="adh_short"/>
    <property type="match status" value="1"/>
</dbReference>
<name>G8NUU3_GRAMM</name>
<evidence type="ECO:0000313" key="5">
    <source>
        <dbReference type="EMBL" id="AEU37633.1"/>
    </source>
</evidence>